<organism evidence="1 2">
    <name type="scientific">Rosa chinensis</name>
    <name type="common">China rose</name>
    <dbReference type="NCBI Taxonomy" id="74649"/>
    <lineage>
        <taxon>Eukaryota</taxon>
        <taxon>Viridiplantae</taxon>
        <taxon>Streptophyta</taxon>
        <taxon>Embryophyta</taxon>
        <taxon>Tracheophyta</taxon>
        <taxon>Spermatophyta</taxon>
        <taxon>Magnoliopsida</taxon>
        <taxon>eudicotyledons</taxon>
        <taxon>Gunneridae</taxon>
        <taxon>Pentapetalae</taxon>
        <taxon>rosids</taxon>
        <taxon>fabids</taxon>
        <taxon>Rosales</taxon>
        <taxon>Rosaceae</taxon>
        <taxon>Rosoideae</taxon>
        <taxon>Rosoideae incertae sedis</taxon>
        <taxon>Rosa</taxon>
    </lineage>
</organism>
<dbReference type="Gramene" id="PRQ43940">
    <property type="protein sequence ID" value="PRQ43940"/>
    <property type="gene ID" value="RchiOBHm_Chr3g0473741"/>
</dbReference>
<reference evidence="1 2" key="1">
    <citation type="journal article" date="2018" name="Nat. Genet.">
        <title>The Rosa genome provides new insights in the design of modern roses.</title>
        <authorList>
            <person name="Bendahmane M."/>
        </authorList>
    </citation>
    <scope>NUCLEOTIDE SEQUENCE [LARGE SCALE GENOMIC DNA]</scope>
    <source>
        <strain evidence="2">cv. Old Blush</strain>
    </source>
</reference>
<sequence>MDQWSYGWEDPRGYEQDNFYGGGHQEWNSYAVGSMSSCNGTCALCNSPWHSSFECSLRFECPDFMQECEYEMGMYQETFVPDAYPQEEAYEPSKEFVEGLLAQLQASRDLLHASQARISQETMVPEGLLAQFIGIFFVYLNK</sequence>
<dbReference type="Proteomes" id="UP000238479">
    <property type="component" value="Chromosome 3"/>
</dbReference>
<protein>
    <submittedName>
        <fullName evidence="1">Putative transcription factor interactor and regulator CCHC(Zn) family</fullName>
    </submittedName>
</protein>
<keyword evidence="2" id="KW-1185">Reference proteome</keyword>
<accession>A0A2P6RC12</accession>
<proteinExistence type="predicted"/>
<evidence type="ECO:0000313" key="1">
    <source>
        <dbReference type="EMBL" id="PRQ43940.1"/>
    </source>
</evidence>
<gene>
    <name evidence="1" type="ORF">RchiOBHm_Chr3g0473741</name>
</gene>
<evidence type="ECO:0000313" key="2">
    <source>
        <dbReference type="Proteomes" id="UP000238479"/>
    </source>
</evidence>
<dbReference type="AlphaFoldDB" id="A0A2P6RC12"/>
<comment type="caution">
    <text evidence="1">The sequence shown here is derived from an EMBL/GenBank/DDBJ whole genome shotgun (WGS) entry which is preliminary data.</text>
</comment>
<dbReference type="EMBL" id="PDCK01000041">
    <property type="protein sequence ID" value="PRQ43940.1"/>
    <property type="molecule type" value="Genomic_DNA"/>
</dbReference>
<name>A0A2P6RC12_ROSCH</name>